<dbReference type="NCBIfam" id="TIGR01322">
    <property type="entry name" value="scrB_fam"/>
    <property type="match status" value="1"/>
</dbReference>
<dbReference type="InterPro" id="IPR051214">
    <property type="entry name" value="GH32_Enzymes"/>
</dbReference>
<comment type="catalytic activity">
    <reaction evidence="8">
        <text>Hydrolysis of terminal non-reducing beta-D-fructofuranoside residues in beta-D-fructofuranosides.</text>
        <dbReference type="EC" id="3.2.1.26"/>
    </reaction>
</comment>
<dbReference type="UniPathway" id="UPA00238"/>
<evidence type="ECO:0000259" key="11">
    <source>
        <dbReference type="Pfam" id="PF08244"/>
    </source>
</evidence>
<dbReference type="OrthoDB" id="9759709at2"/>
<evidence type="ECO:0000256" key="4">
    <source>
        <dbReference type="ARBA" id="ARBA00019623"/>
    </source>
</evidence>
<evidence type="ECO:0000313" key="12">
    <source>
        <dbReference type="EMBL" id="AJY77808.1"/>
    </source>
</evidence>
<evidence type="ECO:0000313" key="13">
    <source>
        <dbReference type="Proteomes" id="UP000032633"/>
    </source>
</evidence>
<evidence type="ECO:0000256" key="7">
    <source>
        <dbReference type="ARBA" id="ARBA00033367"/>
    </source>
</evidence>
<dbReference type="GO" id="GO:0005737">
    <property type="term" value="C:cytoplasm"/>
    <property type="evidence" value="ECO:0007669"/>
    <property type="project" value="UniProtKB-SubCell"/>
</dbReference>
<dbReference type="SMART" id="SM00640">
    <property type="entry name" value="Glyco_32"/>
    <property type="match status" value="1"/>
</dbReference>
<dbReference type="Pfam" id="PF00251">
    <property type="entry name" value="Glyco_hydro_32N"/>
    <property type="match status" value="1"/>
</dbReference>
<dbReference type="STRING" id="1126833.VN24_17010"/>
<feature type="domain" description="Glycosyl hydrolase family 32 C-terminal" evidence="11">
    <location>
        <begin position="322"/>
        <end position="469"/>
    </location>
</feature>
<sequence length="488" mass="55604">MVARDYWRPLYHLSPTANWMNDPNGFCYFQGCYHLFYQHHPYSPLWDNMHWGHFRSRDLVTWEDLPIALAPGNDYDRDGCFSGSAMEKDGKLYLMYTGNVWTGPDRDKDLAQVQCLAVSGDGVFFDKWEGNPVIAQAPEGENIHPNHFRDPKVWKHGDDYYCVLGSRTLEHRGQIVLYKSADMMNWTYLGVAAGSEENGGYMWECPDLFEMGGRDVLVLSPQGVKPEGDKYHNLHQAGYMMGKLDYESGKFEHGPFKMLDYGFDFYAPQTMEDPEGRRILIAWMAMWESAMPEQARQWAGAMTLPRQLVMEEGKLRCRPVRELSRLRRGETAYENVVVKGETELDGVTGDCFEMELLLDVSEADRAGIKLRVGEASQEETVLTYNKEEGKLILDRNRSGQGPGGIRKAPVEPDGGLLRLHLFVDRSSVEVFVQDGEKVMTARIYPDERSKGVSFFAEGSMKIVRLQKWDLERSVGNPAPETNDATRLA</sequence>
<feature type="domain" description="Glycosyl hydrolase family 32 N-terminal" evidence="10">
    <location>
        <begin position="12"/>
        <end position="319"/>
    </location>
</feature>
<evidence type="ECO:0000256" key="2">
    <source>
        <dbReference type="ARBA" id="ARBA00009902"/>
    </source>
</evidence>
<dbReference type="InterPro" id="IPR013189">
    <property type="entry name" value="Glyco_hydro_32_C"/>
</dbReference>
<comment type="subcellular location">
    <subcellularLocation>
        <location evidence="9">Cytoplasm</location>
    </subcellularLocation>
</comment>
<reference evidence="13" key="2">
    <citation type="submission" date="2015-03" db="EMBL/GenBank/DDBJ databases">
        <title>Genome sequence of Paenibacillus beijingensis strain DSM 24997T.</title>
        <authorList>
            <person name="Kwak Y."/>
            <person name="Shin J.-H."/>
        </authorList>
    </citation>
    <scope>NUCLEOTIDE SEQUENCE [LARGE SCALE GENOMIC DNA]</scope>
    <source>
        <strain evidence="13">DSM 24997</strain>
    </source>
</reference>
<dbReference type="InterPro" id="IPR013320">
    <property type="entry name" value="ConA-like_dom_sf"/>
</dbReference>
<name>A0A0D5NSD0_9BACL</name>
<dbReference type="PANTHER" id="PTHR43101">
    <property type="entry name" value="BETA-FRUCTOSIDASE"/>
    <property type="match status" value="1"/>
</dbReference>
<gene>
    <name evidence="12" type="ORF">VN24_17010</name>
</gene>
<dbReference type="CDD" id="cd18623">
    <property type="entry name" value="GH32_ScrB-like"/>
    <property type="match status" value="1"/>
</dbReference>
<accession>A0A0D5NSD0</accession>
<dbReference type="InterPro" id="IPR018053">
    <property type="entry name" value="Glyco_hydro_32_AS"/>
</dbReference>
<keyword evidence="5 8" id="KW-0378">Hydrolase</keyword>
<evidence type="ECO:0000256" key="5">
    <source>
        <dbReference type="ARBA" id="ARBA00022801"/>
    </source>
</evidence>
<dbReference type="AlphaFoldDB" id="A0A0D5NSD0"/>
<dbReference type="InterPro" id="IPR023296">
    <property type="entry name" value="Glyco_hydro_beta-prop_sf"/>
</dbReference>
<dbReference type="HOGENOM" id="CLU_001528_7_0_9"/>
<dbReference type="PATRIC" id="fig|1126833.4.peg.3729"/>
<dbReference type="Gene3D" id="2.115.10.20">
    <property type="entry name" value="Glycosyl hydrolase domain, family 43"/>
    <property type="match status" value="1"/>
</dbReference>
<dbReference type="GO" id="GO:0004564">
    <property type="term" value="F:beta-fructofuranosidase activity"/>
    <property type="evidence" value="ECO:0007669"/>
    <property type="project" value="UniProtKB-EC"/>
</dbReference>
<dbReference type="InterPro" id="IPR006232">
    <property type="entry name" value="Suc6P_hydrolase"/>
</dbReference>
<keyword evidence="9" id="KW-0963">Cytoplasm</keyword>
<dbReference type="EC" id="3.2.1.26" evidence="3 8"/>
<comment type="similarity">
    <text evidence="2 8">Belongs to the glycosyl hydrolase 32 family.</text>
</comment>
<dbReference type="GO" id="GO:0005985">
    <property type="term" value="P:sucrose metabolic process"/>
    <property type="evidence" value="ECO:0007669"/>
    <property type="project" value="UniProtKB-UniPathway"/>
</dbReference>
<comment type="pathway">
    <text evidence="1 9">Glycan biosynthesis; sucrose metabolism.</text>
</comment>
<dbReference type="PROSITE" id="PS00609">
    <property type="entry name" value="GLYCOSYL_HYDROL_F32"/>
    <property type="match status" value="1"/>
</dbReference>
<keyword evidence="9" id="KW-0119">Carbohydrate metabolism</keyword>
<evidence type="ECO:0000259" key="10">
    <source>
        <dbReference type="Pfam" id="PF00251"/>
    </source>
</evidence>
<keyword evidence="6 8" id="KW-0326">Glycosidase</keyword>
<dbReference type="InterPro" id="IPR013148">
    <property type="entry name" value="Glyco_hydro_32_N"/>
</dbReference>
<dbReference type="SUPFAM" id="SSF75005">
    <property type="entry name" value="Arabinanase/levansucrase/invertase"/>
    <property type="match status" value="1"/>
</dbReference>
<protein>
    <recommendedName>
        <fullName evidence="4 8">Sucrose-6-phosphate hydrolase</fullName>
        <ecNumber evidence="3 8">3.2.1.26</ecNumber>
    </recommendedName>
    <alternativeName>
        <fullName evidence="7 9">Invertase</fullName>
    </alternativeName>
</protein>
<evidence type="ECO:0000256" key="6">
    <source>
        <dbReference type="ARBA" id="ARBA00023295"/>
    </source>
</evidence>
<evidence type="ECO:0000256" key="8">
    <source>
        <dbReference type="RuleBase" id="RU362110"/>
    </source>
</evidence>
<evidence type="ECO:0000256" key="3">
    <source>
        <dbReference type="ARBA" id="ARBA00012758"/>
    </source>
</evidence>
<organism evidence="12 13">
    <name type="scientific">Paenibacillus beijingensis</name>
    <dbReference type="NCBI Taxonomy" id="1126833"/>
    <lineage>
        <taxon>Bacteria</taxon>
        <taxon>Bacillati</taxon>
        <taxon>Bacillota</taxon>
        <taxon>Bacilli</taxon>
        <taxon>Bacillales</taxon>
        <taxon>Paenibacillaceae</taxon>
        <taxon>Paenibacillus</taxon>
    </lineage>
</organism>
<dbReference type="SUPFAM" id="SSF49899">
    <property type="entry name" value="Concanavalin A-like lectins/glucanases"/>
    <property type="match status" value="1"/>
</dbReference>
<dbReference type="EMBL" id="CP011058">
    <property type="protein sequence ID" value="AJY77808.1"/>
    <property type="molecule type" value="Genomic_DNA"/>
</dbReference>
<keyword evidence="13" id="KW-1185">Reference proteome</keyword>
<dbReference type="Gene3D" id="2.60.120.560">
    <property type="entry name" value="Exo-inulinase, domain 1"/>
    <property type="match status" value="1"/>
</dbReference>
<evidence type="ECO:0000256" key="1">
    <source>
        <dbReference type="ARBA" id="ARBA00004914"/>
    </source>
</evidence>
<evidence type="ECO:0000256" key="9">
    <source>
        <dbReference type="RuleBase" id="RU365015"/>
    </source>
</evidence>
<dbReference type="PANTHER" id="PTHR43101:SF1">
    <property type="entry name" value="BETA-FRUCTOSIDASE"/>
    <property type="match status" value="1"/>
</dbReference>
<dbReference type="Proteomes" id="UP000032633">
    <property type="component" value="Chromosome"/>
</dbReference>
<dbReference type="Pfam" id="PF08244">
    <property type="entry name" value="Glyco_hydro_32C"/>
    <property type="match status" value="1"/>
</dbReference>
<comment type="function">
    <text evidence="9">Enables the bacterium to metabolize sucrose as a sole carbon source.</text>
</comment>
<dbReference type="InterPro" id="IPR001362">
    <property type="entry name" value="Glyco_hydro_32"/>
</dbReference>
<reference evidence="12 13" key="1">
    <citation type="journal article" date="2015" name="J. Biotechnol.">
        <title>Complete genome sequence of Paenibacillus beijingensis 7188(T) (=DSM 24997(T)), a novel rhizobacterium from jujube garden soil.</title>
        <authorList>
            <person name="Kwak Y."/>
            <person name="Shin J.H."/>
        </authorList>
    </citation>
    <scope>NUCLEOTIDE SEQUENCE [LARGE SCALE GENOMIC DNA]</scope>
    <source>
        <strain evidence="12 13">DSM 24997</strain>
    </source>
</reference>
<dbReference type="KEGG" id="pbj:VN24_17010"/>
<proteinExistence type="inferred from homology"/>